<evidence type="ECO:0000256" key="1">
    <source>
        <dbReference type="SAM" id="Phobius"/>
    </source>
</evidence>
<dbReference type="PANTHER" id="PTHR31967:SF20">
    <property type="entry name" value="GROUND-LIKE DOMAIN-CONTAINING PROTEIN"/>
    <property type="match status" value="1"/>
</dbReference>
<feature type="transmembrane region" description="Helical" evidence="1">
    <location>
        <begin position="30"/>
        <end position="55"/>
    </location>
</feature>
<reference evidence="4" key="1">
    <citation type="submission" date="2020-09" db="EMBL/GenBank/DDBJ databases">
        <authorList>
            <person name="Kikuchi T."/>
        </authorList>
    </citation>
    <scope>NUCLEOTIDE SEQUENCE</scope>
    <source>
        <strain evidence="4">SH1</strain>
    </source>
</reference>
<accession>A0A811LM36</accession>
<feature type="domain" description="Nucleotide-diphospho-sugar transferase" evidence="3">
    <location>
        <begin position="173"/>
        <end position="361"/>
    </location>
</feature>
<evidence type="ECO:0000256" key="2">
    <source>
        <dbReference type="SAM" id="SignalP"/>
    </source>
</evidence>
<keyword evidence="1" id="KW-0812">Transmembrane</keyword>
<sequence>MFWPILFLILTSLAQNVVLAAECEAANEFNHAALLFCFTTAASLISLVILFIVCFKFRGGKLLRIETRLFTVMDQVLQNTLPIVLTEEMLYKSLDLKTQENIYHASLANYNRALEYLNEAAKDFVYGDFSTSVQLNEVLERTRSPHVILLNKHALNVTLNFVCNLRHFNATSGVVAFAFDYHSYTVMKGSFPEISVIYWKMMSLEDRFQAGDGRYQLFQYFRARLSSYLSTTADSFWMIQADTIWKKNFFTTVEYSDADLLFDQEGEEGLLSEMTAGGYYYVKSNEKSFKFFKNIGDTLLEYYVTDNNLMTRQCLLQMYDVTCRKIPYSTLVNWRYEPREDRPEPPFVQFDGGEGAEEKFLKMKKAGALYVDPESLSEEPRPARCLPLIATEPGQKVKATKNINKANWVIRSAHQATEWLCLLIPRLRTFILGYVFPFYAYFLAI</sequence>
<keyword evidence="2" id="KW-0732">Signal</keyword>
<feature type="signal peptide" evidence="2">
    <location>
        <begin position="1"/>
        <end position="20"/>
    </location>
</feature>
<dbReference type="Pfam" id="PF03407">
    <property type="entry name" value="Nucleotid_trans"/>
    <property type="match status" value="1"/>
</dbReference>
<organism evidence="4 5">
    <name type="scientific">Bursaphelenchus okinawaensis</name>
    <dbReference type="NCBI Taxonomy" id="465554"/>
    <lineage>
        <taxon>Eukaryota</taxon>
        <taxon>Metazoa</taxon>
        <taxon>Ecdysozoa</taxon>
        <taxon>Nematoda</taxon>
        <taxon>Chromadorea</taxon>
        <taxon>Rhabditida</taxon>
        <taxon>Tylenchina</taxon>
        <taxon>Tylenchomorpha</taxon>
        <taxon>Aphelenchoidea</taxon>
        <taxon>Aphelenchoididae</taxon>
        <taxon>Bursaphelenchus</taxon>
    </lineage>
</organism>
<name>A0A811LM36_9BILA</name>
<proteinExistence type="predicted"/>
<dbReference type="InterPro" id="IPR005069">
    <property type="entry name" value="Nucl-diP-sugar_transferase"/>
</dbReference>
<feature type="chain" id="PRO_5035595806" description="Nucleotide-diphospho-sugar transferase domain-containing protein" evidence="2">
    <location>
        <begin position="21"/>
        <end position="445"/>
    </location>
</feature>
<protein>
    <recommendedName>
        <fullName evidence="3">Nucleotide-diphospho-sugar transferase domain-containing protein</fullName>
    </recommendedName>
</protein>
<dbReference type="PANTHER" id="PTHR31967">
    <property type="entry name" value="GROUNDHOG (HEDGEHOG-LIKE FAMILY)-RELATED"/>
    <property type="match status" value="1"/>
</dbReference>
<evidence type="ECO:0000313" key="4">
    <source>
        <dbReference type="EMBL" id="CAD5229336.1"/>
    </source>
</evidence>
<dbReference type="Proteomes" id="UP000783686">
    <property type="component" value="Unassembled WGS sequence"/>
</dbReference>
<gene>
    <name evidence="4" type="ORF">BOKJ2_LOCUS13395</name>
</gene>
<keyword evidence="1" id="KW-0472">Membrane</keyword>
<dbReference type="EMBL" id="CAJFCW020000006">
    <property type="protein sequence ID" value="CAG9126402.1"/>
    <property type="molecule type" value="Genomic_DNA"/>
</dbReference>
<evidence type="ECO:0000313" key="5">
    <source>
        <dbReference type="Proteomes" id="UP000614601"/>
    </source>
</evidence>
<dbReference type="OrthoDB" id="5845882at2759"/>
<keyword evidence="5" id="KW-1185">Reference proteome</keyword>
<dbReference type="Proteomes" id="UP000614601">
    <property type="component" value="Unassembled WGS sequence"/>
</dbReference>
<comment type="caution">
    <text evidence="4">The sequence shown here is derived from an EMBL/GenBank/DDBJ whole genome shotgun (WGS) entry which is preliminary data.</text>
</comment>
<dbReference type="EMBL" id="CAJFDH010000006">
    <property type="protein sequence ID" value="CAD5229336.1"/>
    <property type="molecule type" value="Genomic_DNA"/>
</dbReference>
<dbReference type="AlphaFoldDB" id="A0A811LM36"/>
<keyword evidence="1" id="KW-1133">Transmembrane helix</keyword>
<evidence type="ECO:0000259" key="3">
    <source>
        <dbReference type="Pfam" id="PF03407"/>
    </source>
</evidence>